<dbReference type="RefSeq" id="WP_184091891.1">
    <property type="nucleotide sequence ID" value="NZ_AP023367.1"/>
</dbReference>
<dbReference type="Pfam" id="PF00583">
    <property type="entry name" value="Acetyltransf_1"/>
    <property type="match status" value="1"/>
</dbReference>
<sequence length="149" mass="17015">MENIIIRRMEAKDITAVTSMEEKIFSLPWKWKDFEDSIGRIDNVYLVAEMGSRIVGYCGMWAVAGEGQINNVAVEENSRHKGIAYTMLNKLLKIGIDQGLTAFTLEVRVSNRSAISVYQKLGFHSEGVRKNFYEAPIEDGMIMWLYVKQ</sequence>
<dbReference type="PANTHER" id="PTHR43420">
    <property type="entry name" value="ACETYLTRANSFERASE"/>
    <property type="match status" value="1"/>
</dbReference>
<evidence type="ECO:0000256" key="4">
    <source>
        <dbReference type="ARBA" id="ARBA00023315"/>
    </source>
</evidence>
<keyword evidence="2 5" id="KW-0963">Cytoplasm</keyword>
<keyword evidence="3 6" id="KW-0808">Transferase</keyword>
<evidence type="ECO:0000313" key="6">
    <source>
        <dbReference type="EMBL" id="BCJ96601.1"/>
    </source>
</evidence>
<dbReference type="InterPro" id="IPR006464">
    <property type="entry name" value="AcTrfase_RimI/Ard1"/>
</dbReference>
<dbReference type="GO" id="GO:0005737">
    <property type="term" value="C:cytoplasm"/>
    <property type="evidence" value="ECO:0007669"/>
    <property type="project" value="UniProtKB-SubCell"/>
</dbReference>
<dbReference type="EC" id="2.3.1.266" evidence="5"/>
<comment type="subcellular location">
    <subcellularLocation>
        <location evidence="5">Cytoplasm</location>
    </subcellularLocation>
</comment>
<dbReference type="PANTHER" id="PTHR43420:SF44">
    <property type="entry name" value="ACETYLTRANSFERASE YPEA"/>
    <property type="match status" value="1"/>
</dbReference>
<gene>
    <name evidence="6" type="primary">rimI_1</name>
    <name evidence="6" type="ORF">acsn021_41700</name>
</gene>
<dbReference type="NCBIfam" id="TIGR01575">
    <property type="entry name" value="rimI"/>
    <property type="match status" value="1"/>
</dbReference>
<name>A0A6S6RD09_9FIRM</name>
<dbReference type="EMBL" id="AP023367">
    <property type="protein sequence ID" value="BCJ96601.1"/>
    <property type="molecule type" value="Genomic_DNA"/>
</dbReference>
<dbReference type="Proteomes" id="UP000515561">
    <property type="component" value="Chromosome"/>
</dbReference>
<dbReference type="GO" id="GO:0008999">
    <property type="term" value="F:protein-N-terminal-alanine acetyltransferase activity"/>
    <property type="evidence" value="ECO:0007669"/>
    <property type="project" value="UniProtKB-EC"/>
</dbReference>
<dbReference type="InterPro" id="IPR016181">
    <property type="entry name" value="Acyl_CoA_acyltransferase"/>
</dbReference>
<dbReference type="Gene3D" id="3.40.630.30">
    <property type="match status" value="1"/>
</dbReference>
<evidence type="ECO:0000256" key="1">
    <source>
        <dbReference type="ARBA" id="ARBA00005395"/>
    </source>
</evidence>
<dbReference type="InterPro" id="IPR000182">
    <property type="entry name" value="GNAT_dom"/>
</dbReference>
<reference evidence="6 7" key="1">
    <citation type="journal article" date="2016" name="Int. J. Syst. Evol. Microbiol.">
        <title>Descriptions of Anaerotaenia torta gen. nov., sp. nov. and Anaerocolumna cellulosilytica gen. nov., sp. nov. isolated from a methanogenic reactor of cattle waste.</title>
        <authorList>
            <person name="Uek A."/>
            <person name="Ohtaki Y."/>
            <person name="Kaku N."/>
            <person name="Ueki K."/>
        </authorList>
    </citation>
    <scope>NUCLEOTIDE SEQUENCE [LARGE SCALE GENOMIC DNA]</scope>
    <source>
        <strain evidence="6 7">SN021</strain>
    </source>
</reference>
<keyword evidence="7" id="KW-1185">Reference proteome</keyword>
<protein>
    <recommendedName>
        <fullName evidence="5">[Ribosomal protein bS18]-alanine N-acetyltransferase</fullName>
        <ecNumber evidence="5">2.3.1.266</ecNumber>
    </recommendedName>
</protein>
<dbReference type="AlphaFoldDB" id="A0A6S6RD09"/>
<dbReference type="SUPFAM" id="SSF55729">
    <property type="entry name" value="Acyl-CoA N-acyltransferases (Nat)"/>
    <property type="match status" value="1"/>
</dbReference>
<evidence type="ECO:0000256" key="3">
    <source>
        <dbReference type="ARBA" id="ARBA00022679"/>
    </source>
</evidence>
<organism evidence="6 7">
    <name type="scientific">Anaerocolumna cellulosilytica</name>
    <dbReference type="NCBI Taxonomy" id="433286"/>
    <lineage>
        <taxon>Bacteria</taxon>
        <taxon>Bacillati</taxon>
        <taxon>Bacillota</taxon>
        <taxon>Clostridia</taxon>
        <taxon>Lachnospirales</taxon>
        <taxon>Lachnospiraceae</taxon>
        <taxon>Anaerocolumna</taxon>
    </lineage>
</organism>
<proteinExistence type="inferred from homology"/>
<dbReference type="PROSITE" id="PS51186">
    <property type="entry name" value="GNAT"/>
    <property type="match status" value="1"/>
</dbReference>
<accession>A0A6S6RD09</accession>
<evidence type="ECO:0000313" key="7">
    <source>
        <dbReference type="Proteomes" id="UP000515561"/>
    </source>
</evidence>
<evidence type="ECO:0000256" key="2">
    <source>
        <dbReference type="ARBA" id="ARBA00022490"/>
    </source>
</evidence>
<dbReference type="CDD" id="cd04301">
    <property type="entry name" value="NAT_SF"/>
    <property type="match status" value="1"/>
</dbReference>
<keyword evidence="4" id="KW-0012">Acyltransferase</keyword>
<evidence type="ECO:0000256" key="5">
    <source>
        <dbReference type="RuleBase" id="RU363094"/>
    </source>
</evidence>
<dbReference type="InterPro" id="IPR050680">
    <property type="entry name" value="YpeA/RimI_acetyltransf"/>
</dbReference>
<comment type="function">
    <text evidence="5">Acetylates the N-terminal alanine of ribosomal protein bS18.</text>
</comment>
<comment type="catalytic activity">
    <reaction evidence="5">
        <text>N-terminal L-alanyl-[ribosomal protein bS18] + acetyl-CoA = N-terminal N(alpha)-acetyl-L-alanyl-[ribosomal protein bS18] + CoA + H(+)</text>
        <dbReference type="Rhea" id="RHEA:43756"/>
        <dbReference type="Rhea" id="RHEA-COMP:10676"/>
        <dbReference type="Rhea" id="RHEA-COMP:10677"/>
        <dbReference type="ChEBI" id="CHEBI:15378"/>
        <dbReference type="ChEBI" id="CHEBI:57287"/>
        <dbReference type="ChEBI" id="CHEBI:57288"/>
        <dbReference type="ChEBI" id="CHEBI:64718"/>
        <dbReference type="ChEBI" id="CHEBI:83683"/>
        <dbReference type="EC" id="2.3.1.266"/>
    </reaction>
</comment>
<comment type="similarity">
    <text evidence="1 5">Belongs to the acetyltransferase family. RimI subfamily.</text>
</comment>
<dbReference type="KEGG" id="acel:acsn021_41700"/>